<dbReference type="OMA" id="VECNRCA"/>
<reference evidence="11" key="2">
    <citation type="journal article" date="2013" name="G3 (Bethesda)">
        <title>Genomes of Ashbya fungi isolated from insects reveal four mating-type loci, numerous translocations, lack of transposons, and distinct gene duplications.</title>
        <authorList>
            <person name="Dietrich F.S."/>
            <person name="Voegeli S."/>
            <person name="Kuo S."/>
            <person name="Philippsen P."/>
        </authorList>
    </citation>
    <scope>GENOME REANNOTATION</scope>
    <source>
        <strain evidence="11">ATCC 10895 / CBS 109.51 / FGSC 9923 / NRRL Y-1056</strain>
    </source>
</reference>
<dbReference type="EMBL" id="AE016820">
    <property type="protein sequence ID" value="AAS54879.1"/>
    <property type="molecule type" value="Genomic_DNA"/>
</dbReference>
<dbReference type="InterPro" id="IPR038765">
    <property type="entry name" value="Papain-like_cys_pep_sf"/>
</dbReference>
<comment type="similarity">
    <text evidence="2 7">Belongs to the peptidase C19 family.</text>
</comment>
<feature type="compositionally biased region" description="Basic residues" evidence="8">
    <location>
        <begin position="147"/>
        <end position="156"/>
    </location>
</feature>
<dbReference type="STRING" id="284811.Q74Z17"/>
<dbReference type="Proteomes" id="UP000000591">
    <property type="component" value="Chromosome VII"/>
</dbReference>
<dbReference type="MEROPS" id="C19.002"/>
<dbReference type="InterPro" id="IPR028889">
    <property type="entry name" value="USP"/>
</dbReference>
<dbReference type="PANTHER" id="PTHR24006:SF888">
    <property type="entry name" value="UBIQUITIN CARBOXYL-TERMINAL HYDROLASE 30"/>
    <property type="match status" value="1"/>
</dbReference>
<reference evidence="10 11" key="1">
    <citation type="journal article" date="2004" name="Science">
        <title>The Ashbya gossypii genome as a tool for mapping the ancient Saccharomyces cerevisiae genome.</title>
        <authorList>
            <person name="Dietrich F.S."/>
            <person name="Voegeli S."/>
            <person name="Brachat S."/>
            <person name="Lerch A."/>
            <person name="Gates K."/>
            <person name="Steiner S."/>
            <person name="Mohr C."/>
            <person name="Pohlmann R."/>
            <person name="Luedi P."/>
            <person name="Choi S."/>
            <person name="Wing R.A."/>
            <person name="Flavier A."/>
            <person name="Gaffney T.D."/>
            <person name="Philippsen P."/>
        </authorList>
    </citation>
    <scope>NUCLEOTIDE SEQUENCE [LARGE SCALE GENOMIC DNA]</scope>
    <source>
        <strain evidence="11">ATCC 10895 / CBS 109.51 / FGSC 9923 / NRRL Y-1056</strain>
    </source>
</reference>
<dbReference type="InterPro" id="IPR050164">
    <property type="entry name" value="Peptidase_C19"/>
</dbReference>
<dbReference type="RefSeq" id="NP_987055.1">
    <property type="nucleotide sequence ID" value="NM_212117.1"/>
</dbReference>
<organism evidence="10 11">
    <name type="scientific">Eremothecium gossypii (strain ATCC 10895 / CBS 109.51 / FGSC 9923 / NRRL Y-1056)</name>
    <name type="common">Yeast</name>
    <name type="synonym">Ashbya gossypii</name>
    <dbReference type="NCBI Taxonomy" id="284811"/>
    <lineage>
        <taxon>Eukaryota</taxon>
        <taxon>Fungi</taxon>
        <taxon>Dikarya</taxon>
        <taxon>Ascomycota</taxon>
        <taxon>Saccharomycotina</taxon>
        <taxon>Saccharomycetes</taxon>
        <taxon>Saccharomycetales</taxon>
        <taxon>Saccharomycetaceae</taxon>
        <taxon>Eremothecium</taxon>
    </lineage>
</organism>
<feature type="region of interest" description="Disordered" evidence="8">
    <location>
        <begin position="125"/>
        <end position="156"/>
    </location>
</feature>
<dbReference type="GeneID" id="4623359"/>
<evidence type="ECO:0000256" key="3">
    <source>
        <dbReference type="ARBA" id="ARBA00022670"/>
    </source>
</evidence>
<keyword evidence="5 7" id="KW-0378">Hydrolase</keyword>
<evidence type="ECO:0000256" key="8">
    <source>
        <dbReference type="SAM" id="MobiDB-lite"/>
    </source>
</evidence>
<dbReference type="GO" id="GO:0005634">
    <property type="term" value="C:nucleus"/>
    <property type="evidence" value="ECO:0000318"/>
    <property type="project" value="GO_Central"/>
</dbReference>
<feature type="region of interest" description="Disordered" evidence="8">
    <location>
        <begin position="533"/>
        <end position="656"/>
    </location>
</feature>
<evidence type="ECO:0000256" key="4">
    <source>
        <dbReference type="ARBA" id="ARBA00022786"/>
    </source>
</evidence>
<dbReference type="GO" id="GO:0031647">
    <property type="term" value="P:regulation of protein stability"/>
    <property type="evidence" value="ECO:0000318"/>
    <property type="project" value="GO_Central"/>
</dbReference>
<dbReference type="InterPro" id="IPR001394">
    <property type="entry name" value="Peptidase_C19_UCH"/>
</dbReference>
<dbReference type="OrthoDB" id="2020758at2759"/>
<accession>Q74Z17</accession>
<feature type="compositionally biased region" description="Acidic residues" evidence="8">
    <location>
        <begin position="619"/>
        <end position="637"/>
    </location>
</feature>
<dbReference type="GO" id="GO:0006508">
    <property type="term" value="P:proteolysis"/>
    <property type="evidence" value="ECO:0007669"/>
    <property type="project" value="UniProtKB-KW"/>
</dbReference>
<sequence length="775" mass="86214">MDFGLEQKLRDLGAICGTKNVQSTLYLVVLTTLLILYKQRKQVGNIMDGIGQVAGNFTRDFRHRMLGRWAPQSAELEKQAHQHGGNVGGLVNDGNTCFINSVIQSLASSRELLRFLDEEIIDASQPGTDESADDVQNGDEDEGSSSAKKKAYGKRKKKQARAADAVALAKADGPRTDFSAALRELIDNLNGKHYRNKPYFRTSGLLKTMSKAPNKNIILGYDQEDAQEFFQTILSELEKDVQSIQGKPEKNAKPVPKEELPGDAIIGSEHIGRIGTVYIPTEQIAPNSVLNDPERYYTPFKLLTPFDGITAERVGCLQCGENGGIRYCLFSSLSLNLPNDNTSSTLKLSELLREWVKPEIIEGVECNRCALQAVHAHLAAKVKELQAAEDEKAMSAKLISLMKARLEQLEGILAKPAIDDEDYKKLHTDNMVRKCSKSKQTLITRPPPLLSIHINRSVFDPRTFMIRKNNSKVLFKSRLNLAPWCCGVDEVNLDARLPMSKKDAAELEESSEDEPQGTEYYNKLHLRFQAEYEDEDDLDKGPNPSGPHSSYRAVADVPNYDPLAGEYSSSSEEEHERESIELDALGNTIPKNGPASLEELSSDEDLATKPRAEILEKPDNDEDEEPSDDEDADDYDSDSPRPGDSGSELRDPPAPATFATELHGSSVLASPLTYSLRSVIVHYGTHNYGHYIAFRKFRGVWWRISDETAYIVDEAEVLSTPGVFMLFYEYDYDEATGQLRDDLGCLQEPKVVLSDGDEEYDSLTGSTKTSINEQL</sequence>
<dbReference type="PANTHER" id="PTHR24006">
    <property type="entry name" value="UBIQUITIN CARBOXYL-TERMINAL HYDROLASE"/>
    <property type="match status" value="1"/>
</dbReference>
<evidence type="ECO:0000256" key="1">
    <source>
        <dbReference type="ARBA" id="ARBA00000707"/>
    </source>
</evidence>
<name>Q74Z17_EREGS</name>
<gene>
    <name evidence="10" type="ORF">AGOS_AGR389C</name>
</gene>
<dbReference type="EC" id="3.4.19.12" evidence="7"/>
<comment type="catalytic activity">
    <reaction evidence="1 7">
        <text>Thiol-dependent hydrolysis of ester, thioester, amide, peptide and isopeptide bonds formed by the C-terminal Gly of ubiquitin (a 76-residue protein attached to proteins as an intracellular targeting signal).</text>
        <dbReference type="EC" id="3.4.19.12"/>
    </reaction>
</comment>
<dbReference type="Gene3D" id="3.90.70.10">
    <property type="entry name" value="Cysteine proteinases"/>
    <property type="match status" value="1"/>
</dbReference>
<dbReference type="AlphaFoldDB" id="Q74Z17"/>
<protein>
    <recommendedName>
        <fullName evidence="7">Ubiquitin carboxyl-terminal hydrolase</fullName>
        <ecNumber evidence="7">3.4.19.12</ecNumber>
    </recommendedName>
</protein>
<dbReference type="PROSITE" id="PS00972">
    <property type="entry name" value="USP_1"/>
    <property type="match status" value="1"/>
</dbReference>
<dbReference type="HOGENOM" id="CLU_008279_6_1_1"/>
<dbReference type="FunCoup" id="Q74Z17">
    <property type="interactions" value="67"/>
</dbReference>
<evidence type="ECO:0000313" key="11">
    <source>
        <dbReference type="Proteomes" id="UP000000591"/>
    </source>
</evidence>
<evidence type="ECO:0000256" key="6">
    <source>
        <dbReference type="ARBA" id="ARBA00022807"/>
    </source>
</evidence>
<dbReference type="GO" id="GO:0004843">
    <property type="term" value="F:cysteine-type deubiquitinase activity"/>
    <property type="evidence" value="ECO:0000318"/>
    <property type="project" value="GO_Central"/>
</dbReference>
<dbReference type="InterPro" id="IPR018200">
    <property type="entry name" value="USP_CS"/>
</dbReference>
<evidence type="ECO:0000256" key="5">
    <source>
        <dbReference type="ARBA" id="ARBA00022801"/>
    </source>
</evidence>
<evidence type="ECO:0000313" key="10">
    <source>
        <dbReference type="EMBL" id="AAS54879.1"/>
    </source>
</evidence>
<dbReference type="SUPFAM" id="SSF54001">
    <property type="entry name" value="Cysteine proteinases"/>
    <property type="match status" value="1"/>
</dbReference>
<feature type="domain" description="USP" evidence="9">
    <location>
        <begin position="88"/>
        <end position="731"/>
    </location>
</feature>
<evidence type="ECO:0000256" key="2">
    <source>
        <dbReference type="ARBA" id="ARBA00009085"/>
    </source>
</evidence>
<evidence type="ECO:0000259" key="9">
    <source>
        <dbReference type="PROSITE" id="PS50235"/>
    </source>
</evidence>
<feature type="compositionally biased region" description="Basic and acidic residues" evidence="8">
    <location>
        <begin position="606"/>
        <end position="618"/>
    </location>
</feature>
<dbReference type="Pfam" id="PF00443">
    <property type="entry name" value="UCH"/>
    <property type="match status" value="1"/>
</dbReference>
<dbReference type="PROSITE" id="PS00973">
    <property type="entry name" value="USP_2"/>
    <property type="match status" value="1"/>
</dbReference>
<proteinExistence type="inferred from homology"/>
<dbReference type="GO" id="GO:0016579">
    <property type="term" value="P:protein deubiquitination"/>
    <property type="evidence" value="ECO:0007669"/>
    <property type="project" value="InterPro"/>
</dbReference>
<feature type="compositionally biased region" description="Acidic residues" evidence="8">
    <location>
        <begin position="130"/>
        <end position="143"/>
    </location>
</feature>
<dbReference type="eggNOG" id="KOG1867">
    <property type="taxonomic scope" value="Eukaryota"/>
</dbReference>
<dbReference type="GO" id="GO:0005829">
    <property type="term" value="C:cytosol"/>
    <property type="evidence" value="ECO:0000318"/>
    <property type="project" value="GO_Central"/>
</dbReference>
<keyword evidence="4 7" id="KW-0833">Ubl conjugation pathway</keyword>
<evidence type="ECO:0000256" key="7">
    <source>
        <dbReference type="RuleBase" id="RU366025"/>
    </source>
</evidence>
<keyword evidence="11" id="KW-1185">Reference proteome</keyword>
<keyword evidence="3 7" id="KW-0645">Protease</keyword>
<dbReference type="InParanoid" id="Q74Z17"/>
<keyword evidence="6 7" id="KW-0788">Thiol protease</keyword>
<dbReference type="KEGG" id="ago:AGOS_AGR389C"/>
<dbReference type="PROSITE" id="PS50235">
    <property type="entry name" value="USP_3"/>
    <property type="match status" value="1"/>
</dbReference>